<name>B8J8L1_ANAD2</name>
<evidence type="ECO:0000259" key="1">
    <source>
        <dbReference type="Pfam" id="PF13614"/>
    </source>
</evidence>
<evidence type="ECO:0000313" key="2">
    <source>
        <dbReference type="EMBL" id="ACL67297.1"/>
    </source>
</evidence>
<proteinExistence type="predicted"/>
<protein>
    <submittedName>
        <fullName evidence="2">Cobyrinic acid ac-diamide synthase</fullName>
    </submittedName>
</protein>
<dbReference type="Pfam" id="PF13614">
    <property type="entry name" value="AAA_31"/>
    <property type="match status" value="1"/>
</dbReference>
<dbReference type="PANTHER" id="PTHR13696">
    <property type="entry name" value="P-LOOP CONTAINING NUCLEOSIDE TRIPHOSPHATE HYDROLASE"/>
    <property type="match status" value="1"/>
</dbReference>
<dbReference type="CDD" id="cd02042">
    <property type="entry name" value="ParAB_family"/>
    <property type="match status" value="1"/>
</dbReference>
<dbReference type="Gene3D" id="3.40.50.300">
    <property type="entry name" value="P-loop containing nucleotide triphosphate hydrolases"/>
    <property type="match status" value="1"/>
</dbReference>
<dbReference type="AlphaFoldDB" id="B8J8L1"/>
<dbReference type="InterPro" id="IPR027417">
    <property type="entry name" value="P-loop_NTPase"/>
</dbReference>
<sequence>MENVRYTAKRLAEIVGATEKQVASALGRKDGFGMADLPVLREKLKRMPEPYPHRIQLFLNFKGGTGKTSLSTSYAYRLAERGYRVLMIDLDSQGHATKCLGQEGSSFTRTLHEVLIRKVPIDEVTVPTGMPNLSLVPANLAMSTIDLALMPLAGREFRLRNALQGTAGRYDFIVLDAPPSFGLLNLNALMAATDLVIPVLADFLSYDGLRLLFETIQGLEQDLSHQLENIFIVVNAYNQTFKIAREALGALREHYADYLLDTVVRQCTKFAQASSEGCPIFGYDADSKGATDLEAVQTEILGRVKAAAAATGAAGA</sequence>
<dbReference type="Proteomes" id="UP000007089">
    <property type="component" value="Chromosome"/>
</dbReference>
<feature type="domain" description="AAA" evidence="1">
    <location>
        <begin position="57"/>
        <end position="228"/>
    </location>
</feature>
<dbReference type="RefSeq" id="WP_015935025.1">
    <property type="nucleotide sequence ID" value="NC_011891.1"/>
</dbReference>
<dbReference type="EMBL" id="CP001359">
    <property type="protein sequence ID" value="ACL67297.1"/>
    <property type="molecule type" value="Genomic_DNA"/>
</dbReference>
<dbReference type="PANTHER" id="PTHR13696:SF99">
    <property type="entry name" value="COBYRINIC ACID AC-DIAMIDE SYNTHASE"/>
    <property type="match status" value="1"/>
</dbReference>
<dbReference type="InterPro" id="IPR025669">
    <property type="entry name" value="AAA_dom"/>
</dbReference>
<organism evidence="2 3">
    <name type="scientific">Anaeromyxobacter dehalogenans (strain ATCC BAA-258 / DSM 21875 / 2CP-1)</name>
    <dbReference type="NCBI Taxonomy" id="455488"/>
    <lineage>
        <taxon>Bacteria</taxon>
        <taxon>Pseudomonadati</taxon>
        <taxon>Myxococcota</taxon>
        <taxon>Myxococcia</taxon>
        <taxon>Myxococcales</taxon>
        <taxon>Cystobacterineae</taxon>
        <taxon>Anaeromyxobacteraceae</taxon>
        <taxon>Anaeromyxobacter</taxon>
    </lineage>
</organism>
<evidence type="ECO:0000313" key="3">
    <source>
        <dbReference type="Proteomes" id="UP000007089"/>
    </source>
</evidence>
<accession>B8J8L1</accession>
<keyword evidence="3" id="KW-1185">Reference proteome</keyword>
<reference evidence="2" key="1">
    <citation type="submission" date="2009-01" db="EMBL/GenBank/DDBJ databases">
        <title>Complete sequence of Anaeromyxobacter dehalogenans 2CP-1.</title>
        <authorList>
            <consortium name="US DOE Joint Genome Institute"/>
            <person name="Lucas S."/>
            <person name="Copeland A."/>
            <person name="Lapidus A."/>
            <person name="Glavina del Rio T."/>
            <person name="Dalin E."/>
            <person name="Tice H."/>
            <person name="Bruce D."/>
            <person name="Goodwin L."/>
            <person name="Pitluck S."/>
            <person name="Saunders E."/>
            <person name="Brettin T."/>
            <person name="Detter J.C."/>
            <person name="Han C."/>
            <person name="Larimer F."/>
            <person name="Land M."/>
            <person name="Hauser L."/>
            <person name="Kyrpides N."/>
            <person name="Ovchinnikova G."/>
            <person name="Beliaev A.S."/>
            <person name="Richardson P."/>
        </authorList>
    </citation>
    <scope>NUCLEOTIDE SEQUENCE</scope>
    <source>
        <strain evidence="2">2CP-1</strain>
    </source>
</reference>
<dbReference type="InterPro" id="IPR050678">
    <property type="entry name" value="DNA_Partitioning_ATPase"/>
</dbReference>
<dbReference type="HOGENOM" id="CLU_037612_1_2_7"/>
<dbReference type="KEGG" id="acp:A2cp1_3976"/>
<dbReference type="SUPFAM" id="SSF52540">
    <property type="entry name" value="P-loop containing nucleoside triphosphate hydrolases"/>
    <property type="match status" value="1"/>
</dbReference>
<gene>
    <name evidence="2" type="ordered locus">A2cp1_3976</name>
</gene>